<dbReference type="PROSITE" id="PS50943">
    <property type="entry name" value="HTH_CROC1"/>
    <property type="match status" value="1"/>
</dbReference>
<reference evidence="2 3" key="1">
    <citation type="submission" date="2019-06" db="EMBL/GenBank/DDBJ databases">
        <title>Genome sequence of Janthinobacterium lividum UCD_MED1.</title>
        <authorList>
            <person name="De Leon M.E."/>
            <person name="Jospin G."/>
        </authorList>
    </citation>
    <scope>NUCLEOTIDE SEQUENCE [LARGE SCALE GENOMIC DNA]</scope>
    <source>
        <strain evidence="2 3">UCD_MED1</strain>
    </source>
</reference>
<dbReference type="CDD" id="cd00093">
    <property type="entry name" value="HTH_XRE"/>
    <property type="match status" value="1"/>
</dbReference>
<dbReference type="RefSeq" id="WP_139090353.1">
    <property type="nucleotide sequence ID" value="NZ_VDGE01000002.1"/>
</dbReference>
<dbReference type="InterPro" id="IPR001387">
    <property type="entry name" value="Cro/C1-type_HTH"/>
</dbReference>
<name>A0A5C4NUW7_9BURK</name>
<feature type="domain" description="HTH cro/C1-type" evidence="1">
    <location>
        <begin position="8"/>
        <end position="61"/>
    </location>
</feature>
<protein>
    <submittedName>
        <fullName evidence="2">Helix-turn-helix transcriptional regulator</fullName>
    </submittedName>
</protein>
<evidence type="ECO:0000313" key="2">
    <source>
        <dbReference type="EMBL" id="TNC77535.1"/>
    </source>
</evidence>
<dbReference type="AlphaFoldDB" id="A0A5C4NUW7"/>
<dbReference type="SMART" id="SM00530">
    <property type="entry name" value="HTH_XRE"/>
    <property type="match status" value="1"/>
</dbReference>
<dbReference type="SUPFAM" id="SSF47413">
    <property type="entry name" value="lambda repressor-like DNA-binding domains"/>
    <property type="match status" value="1"/>
</dbReference>
<evidence type="ECO:0000313" key="3">
    <source>
        <dbReference type="Proteomes" id="UP000305681"/>
    </source>
</evidence>
<proteinExistence type="predicted"/>
<dbReference type="InterPro" id="IPR010982">
    <property type="entry name" value="Lambda_DNA-bd_dom_sf"/>
</dbReference>
<dbReference type="GO" id="GO:0003677">
    <property type="term" value="F:DNA binding"/>
    <property type="evidence" value="ECO:0007669"/>
    <property type="project" value="InterPro"/>
</dbReference>
<dbReference type="Pfam" id="PF01381">
    <property type="entry name" value="HTH_3"/>
    <property type="match status" value="1"/>
</dbReference>
<comment type="caution">
    <text evidence="2">The sequence shown here is derived from an EMBL/GenBank/DDBJ whole genome shotgun (WGS) entry which is preliminary data.</text>
</comment>
<dbReference type="Gene3D" id="1.10.260.40">
    <property type="entry name" value="lambda repressor-like DNA-binding domains"/>
    <property type="match status" value="1"/>
</dbReference>
<gene>
    <name evidence="2" type="ORF">FHI69_09375</name>
</gene>
<dbReference type="EMBL" id="VDGE01000002">
    <property type="protein sequence ID" value="TNC77535.1"/>
    <property type="molecule type" value="Genomic_DNA"/>
</dbReference>
<sequence length="153" mass="16503">MRSIGEILKEERQRLGMNQDDFAAVGGLKRRAQTLYEQNERAPDALYLRALAAIGVDVSYILTGEKTLSALTVEEKELLTGYRGLDSRGKAGVLGMIGGMASTQSGAAPSQSVPMEPSKYAINPVFHGNVGQTIYGDVTSPNTVNMPKKDKKK</sequence>
<organism evidence="2 3">
    <name type="scientific">Janthinobacterium lividum</name>
    <dbReference type="NCBI Taxonomy" id="29581"/>
    <lineage>
        <taxon>Bacteria</taxon>
        <taxon>Pseudomonadati</taxon>
        <taxon>Pseudomonadota</taxon>
        <taxon>Betaproteobacteria</taxon>
        <taxon>Burkholderiales</taxon>
        <taxon>Oxalobacteraceae</taxon>
        <taxon>Janthinobacterium</taxon>
    </lineage>
</organism>
<dbReference type="Proteomes" id="UP000305681">
    <property type="component" value="Unassembled WGS sequence"/>
</dbReference>
<evidence type="ECO:0000259" key="1">
    <source>
        <dbReference type="PROSITE" id="PS50943"/>
    </source>
</evidence>
<accession>A0A5C4NUW7</accession>